<dbReference type="EMBL" id="NCVQ01000001">
    <property type="protein sequence ID" value="PWZ58718.1"/>
    <property type="molecule type" value="Genomic_DNA"/>
</dbReference>
<dbReference type="Pfam" id="PF12481">
    <property type="entry name" value="DUF3700"/>
    <property type="match status" value="2"/>
</dbReference>
<reference evidence="1" key="1">
    <citation type="journal article" date="2018" name="Nat. Genet.">
        <title>Extensive intraspecific gene order and gene structural variations between Mo17 and other maize genomes.</title>
        <authorList>
            <person name="Sun S."/>
            <person name="Zhou Y."/>
            <person name="Chen J."/>
            <person name="Shi J."/>
            <person name="Zhao H."/>
            <person name="Zhao H."/>
            <person name="Song W."/>
            <person name="Zhang M."/>
            <person name="Cui Y."/>
            <person name="Dong X."/>
            <person name="Liu H."/>
            <person name="Ma X."/>
            <person name="Jiao Y."/>
            <person name="Wang B."/>
            <person name="Wei X."/>
            <person name="Stein J.C."/>
            <person name="Glaubitz J.C."/>
            <person name="Lu F."/>
            <person name="Yu G."/>
            <person name="Liang C."/>
            <person name="Fengler K."/>
            <person name="Li B."/>
            <person name="Rafalski A."/>
            <person name="Schnable P.S."/>
            <person name="Ware D.H."/>
            <person name="Buckler E.S."/>
            <person name="Lai J."/>
        </authorList>
    </citation>
    <scope>NUCLEOTIDE SEQUENCE [LARGE SCALE GENOMIC DNA]</scope>
    <source>
        <tissue evidence="1">Seedling</tissue>
    </source>
</reference>
<protein>
    <submittedName>
        <fullName evidence="1">Stem-specific protein TSJT1</fullName>
    </submittedName>
</protein>
<dbReference type="Proteomes" id="UP000251960">
    <property type="component" value="Chromosome 1"/>
</dbReference>
<dbReference type="SUPFAM" id="SSF56235">
    <property type="entry name" value="N-terminal nucleophile aminohydrolases (Ntn hydrolases)"/>
    <property type="match status" value="1"/>
</dbReference>
<proteinExistence type="predicted"/>
<evidence type="ECO:0000313" key="1">
    <source>
        <dbReference type="EMBL" id="PWZ58718.1"/>
    </source>
</evidence>
<sequence length="277" mass="29453">MLAVFDPTVAKCPEGLRSPPVAGAAAGAGGAGAGALMKGFSDSHDGAVTVSLGPSGALAYSAANQSPLVPRCDCGVWKDGREELTLRLVLLPRLFGAVNDIFCLFQGHIENIANLKQHYGLSKTANEVTILIEAYRTLRDRGPVPASQVVRDLSGKFAFILYDTLSKSTFVAADADGSIPFFWGVDYENHLVFSDDVGILKTGCGNSYAPFPKGCFYTTSGGLQSFEHPLHEVKAVPRVDSQGQMCGSIFKVDSESKKKQDASIPRVGSAADWSNQF</sequence>
<gene>
    <name evidence="1" type="ORF">Zm00014a_022442</name>
</gene>
<dbReference type="PANTHER" id="PTHR45952:SF4">
    <property type="entry name" value="ALUMINUM INDUCED PROTEIN WITH YGL AND LRDR MOTIFS"/>
    <property type="match status" value="1"/>
</dbReference>
<organism evidence="1">
    <name type="scientific">Zea mays</name>
    <name type="common">Maize</name>
    <dbReference type="NCBI Taxonomy" id="4577"/>
    <lineage>
        <taxon>Eukaryota</taxon>
        <taxon>Viridiplantae</taxon>
        <taxon>Streptophyta</taxon>
        <taxon>Embryophyta</taxon>
        <taxon>Tracheophyta</taxon>
        <taxon>Spermatophyta</taxon>
        <taxon>Magnoliopsida</taxon>
        <taxon>Liliopsida</taxon>
        <taxon>Poales</taxon>
        <taxon>Poaceae</taxon>
        <taxon>PACMAD clade</taxon>
        <taxon>Panicoideae</taxon>
        <taxon>Andropogonodae</taxon>
        <taxon>Andropogoneae</taxon>
        <taxon>Tripsacinae</taxon>
        <taxon>Zea</taxon>
    </lineage>
</organism>
<comment type="caution">
    <text evidence="1">The sequence shown here is derived from an EMBL/GenBank/DDBJ whole genome shotgun (WGS) entry which is preliminary data.</text>
</comment>
<dbReference type="InterPro" id="IPR044828">
    <property type="entry name" value="TSJT1-like"/>
</dbReference>
<name>A0A317YJ37_MAIZE</name>
<dbReference type="ExpressionAtlas" id="A0A317YJ37">
    <property type="expression patterns" value="baseline and differential"/>
</dbReference>
<dbReference type="SMART" id="SM01172">
    <property type="entry name" value="DUF3700"/>
    <property type="match status" value="1"/>
</dbReference>
<dbReference type="InterPro" id="IPR024286">
    <property type="entry name" value="DUF3700"/>
</dbReference>
<dbReference type="AlphaFoldDB" id="A0A317YJ37"/>
<dbReference type="PANTHER" id="PTHR45952">
    <property type="entry name" value="ALUMINUM INDUCED PROTEIN WITH YGL AND LRDR MOTIFS"/>
    <property type="match status" value="1"/>
</dbReference>
<accession>A0A317YJ37</accession>
<dbReference type="InterPro" id="IPR029055">
    <property type="entry name" value="Ntn_hydrolases_N"/>
</dbReference>
<dbReference type="Gene3D" id="3.60.20.10">
    <property type="entry name" value="Glutamine Phosphoribosylpyrophosphate, subunit 1, domain 1"/>
    <property type="match status" value="1"/>
</dbReference>